<feature type="signal peptide" evidence="1">
    <location>
        <begin position="1"/>
        <end position="32"/>
    </location>
</feature>
<keyword evidence="1" id="KW-0732">Signal</keyword>
<dbReference type="PATRIC" id="fig|1003195.29.peg.3786"/>
<reference evidence="3" key="1">
    <citation type="submission" date="2011-12" db="EMBL/GenBank/DDBJ databases">
        <title>Complete genome sequence of Streptomyces cattleya strain DSM 46488.</title>
        <authorList>
            <person name="Ou H.-Y."/>
            <person name="Li P."/>
            <person name="Zhao C."/>
            <person name="O'Hagan D."/>
            <person name="Deng Z."/>
        </authorList>
    </citation>
    <scope>NUCLEOTIDE SEQUENCE [LARGE SCALE GENOMIC DNA]</scope>
    <source>
        <strain evidence="3">ATCC 35852 / DSM 46488 / JCM 4925 / NBRC 14057 / NRRL 8057</strain>
    </source>
</reference>
<dbReference type="OrthoDB" id="3872455at2"/>
<evidence type="ECO:0000313" key="3">
    <source>
        <dbReference type="Proteomes" id="UP000007842"/>
    </source>
</evidence>
<evidence type="ECO:0008006" key="4">
    <source>
        <dbReference type="Google" id="ProtNLM"/>
    </source>
</evidence>
<keyword evidence="3" id="KW-1185">Reference proteome</keyword>
<dbReference type="EMBL" id="CP003219">
    <property type="protein sequence ID" value="AEW96162.1"/>
    <property type="molecule type" value="Genomic_DNA"/>
</dbReference>
<name>G8WR05_STREN</name>
<dbReference type="AlphaFoldDB" id="G8WR05"/>
<dbReference type="Proteomes" id="UP000007842">
    <property type="component" value="Chromosome"/>
</dbReference>
<proteinExistence type="predicted"/>
<protein>
    <recommendedName>
        <fullName evidence="4">Secreted protein</fullName>
    </recommendedName>
</protein>
<evidence type="ECO:0000313" key="2">
    <source>
        <dbReference type="EMBL" id="AEW96162.1"/>
    </source>
</evidence>
<evidence type="ECO:0000256" key="1">
    <source>
        <dbReference type="SAM" id="SignalP"/>
    </source>
</evidence>
<dbReference type="RefSeq" id="WP_014628265.1">
    <property type="nucleotide sequence ID" value="NC_016111.1"/>
</dbReference>
<sequence length="120" mass="11833">MSLRSRRAMLRTALALSALGTALTAGTATATAAPAEVPGAGDVVGGTLHGLESGVAPVTHLQLDPLARTTVDPLTNGVATKAAGFRPLGTTTVTKPLTDGASLSELPLLGQVAKALPGGR</sequence>
<feature type="chain" id="PRO_5003517784" description="Secreted protein" evidence="1">
    <location>
        <begin position="33"/>
        <end position="120"/>
    </location>
</feature>
<accession>G8WR05</accession>
<gene>
    <name evidence="2" type="ordered locus">SCATT_37910</name>
</gene>
<dbReference type="eggNOG" id="ENOG502ZJ54">
    <property type="taxonomic scope" value="Bacteria"/>
</dbReference>
<dbReference type="InterPro" id="IPR006311">
    <property type="entry name" value="TAT_signal"/>
</dbReference>
<dbReference type="STRING" id="1003195.SCATT_37910"/>
<dbReference type="KEGG" id="scy:SCATT_37910"/>
<organism evidence="2 3">
    <name type="scientific">Streptantibioticus cattleyicolor (strain ATCC 35852 / DSM 46488 / JCM 4925 / NBRC 14057 / NRRL 8057)</name>
    <name type="common">Streptomyces cattleya</name>
    <dbReference type="NCBI Taxonomy" id="1003195"/>
    <lineage>
        <taxon>Bacteria</taxon>
        <taxon>Bacillati</taxon>
        <taxon>Actinomycetota</taxon>
        <taxon>Actinomycetes</taxon>
        <taxon>Kitasatosporales</taxon>
        <taxon>Streptomycetaceae</taxon>
        <taxon>Streptantibioticus</taxon>
    </lineage>
</organism>
<dbReference type="PROSITE" id="PS51318">
    <property type="entry name" value="TAT"/>
    <property type="match status" value="1"/>
</dbReference>
<dbReference type="HOGENOM" id="CLU_154651_0_0_11"/>